<dbReference type="PANTHER" id="PTHR43280">
    <property type="entry name" value="ARAC-FAMILY TRANSCRIPTIONAL REGULATOR"/>
    <property type="match status" value="1"/>
</dbReference>
<dbReference type="Gene3D" id="1.10.10.60">
    <property type="entry name" value="Homeodomain-like"/>
    <property type="match status" value="1"/>
</dbReference>
<dbReference type="Pfam" id="PF12833">
    <property type="entry name" value="HTH_18"/>
    <property type="match status" value="1"/>
</dbReference>
<dbReference type="InterPro" id="IPR046532">
    <property type="entry name" value="DUF6597"/>
</dbReference>
<protein>
    <submittedName>
        <fullName evidence="5">AraC-family transcriptional regulator</fullName>
    </submittedName>
</protein>
<keyword evidence="1" id="KW-0805">Transcription regulation</keyword>
<sequence>MLKKESIHFINKNRSLIVCEDNFVYLLPCMQLKNWISNFTISFPNQTIISDNYTIIPHGSVTLVFFYDATGLHSLLFGPTTKPKTVGNIANRCDVILIIEFQPAGFFPLIGIQQSELIDKVVPFSIINTSLDLEIKKIFNESLSIDKLILKLEELLISNIKIEYSYEFILAIQLIIQNSGNISSQEISKKVFYSSRHLNRLFNQYLGLSMKSFSRLVRINKSIKLLNNNKTSLMYICNELGFYDIPHFIKDFKIVCGITPQKYRANMSDFYSEIAKF</sequence>
<proteinExistence type="predicted"/>
<evidence type="ECO:0000256" key="3">
    <source>
        <dbReference type="ARBA" id="ARBA00023163"/>
    </source>
</evidence>
<dbReference type="SUPFAM" id="SSF46689">
    <property type="entry name" value="Homeodomain-like"/>
    <property type="match status" value="1"/>
</dbReference>
<dbReference type="PANTHER" id="PTHR43280:SF34">
    <property type="entry name" value="ARAC-FAMILY TRANSCRIPTIONAL REGULATOR"/>
    <property type="match status" value="1"/>
</dbReference>
<dbReference type="Pfam" id="PF20240">
    <property type="entry name" value="DUF6597"/>
    <property type="match status" value="1"/>
</dbReference>
<feature type="domain" description="HTH araC/xylS-type" evidence="4">
    <location>
        <begin position="166"/>
        <end position="266"/>
    </location>
</feature>
<dbReference type="GO" id="GO:0003700">
    <property type="term" value="F:DNA-binding transcription factor activity"/>
    <property type="evidence" value="ECO:0007669"/>
    <property type="project" value="InterPro"/>
</dbReference>
<keyword evidence="3" id="KW-0804">Transcription</keyword>
<evidence type="ECO:0000259" key="4">
    <source>
        <dbReference type="PROSITE" id="PS01124"/>
    </source>
</evidence>
<name>A0A0H3NC47_CLODC</name>
<gene>
    <name evidence="5" type="ordered locus">CD196_1826</name>
</gene>
<dbReference type="AlphaFoldDB" id="A0A0H3NC47"/>
<dbReference type="KEGG" id="cdc:CD196_1826"/>
<dbReference type="InterPro" id="IPR018060">
    <property type="entry name" value="HTH_AraC"/>
</dbReference>
<evidence type="ECO:0000256" key="1">
    <source>
        <dbReference type="ARBA" id="ARBA00023015"/>
    </source>
</evidence>
<keyword evidence="2" id="KW-0238">DNA-binding</keyword>
<evidence type="ECO:0000256" key="2">
    <source>
        <dbReference type="ARBA" id="ARBA00023125"/>
    </source>
</evidence>
<dbReference type="PROSITE" id="PS01124">
    <property type="entry name" value="HTH_ARAC_FAMILY_2"/>
    <property type="match status" value="1"/>
</dbReference>
<evidence type="ECO:0000313" key="5">
    <source>
        <dbReference type="EMBL" id="CBA63490.1"/>
    </source>
</evidence>
<organism evidence="5 6">
    <name type="scientific">Clostridioides difficile (strain CD196)</name>
    <name type="common">Peptoclostridium difficile</name>
    <dbReference type="NCBI Taxonomy" id="645462"/>
    <lineage>
        <taxon>Bacteria</taxon>
        <taxon>Bacillati</taxon>
        <taxon>Bacillota</taxon>
        <taxon>Clostridia</taxon>
        <taxon>Peptostreptococcales</taxon>
        <taxon>Peptostreptococcaceae</taxon>
        <taxon>Clostridioides</taxon>
    </lineage>
</organism>
<dbReference type="RefSeq" id="WP_009889916.1">
    <property type="nucleotide sequence ID" value="NC_013315.1"/>
</dbReference>
<accession>A0A0H3NC47</accession>
<dbReference type="SMART" id="SM00342">
    <property type="entry name" value="HTH_ARAC"/>
    <property type="match status" value="1"/>
</dbReference>
<evidence type="ECO:0000313" key="6">
    <source>
        <dbReference type="Proteomes" id="UP000002068"/>
    </source>
</evidence>
<dbReference type="HOGENOM" id="CLU_066193_1_0_9"/>
<dbReference type="Proteomes" id="UP000002068">
    <property type="component" value="Chromosome"/>
</dbReference>
<dbReference type="EMBL" id="FN538970">
    <property type="protein sequence ID" value="CBA63490.1"/>
    <property type="molecule type" value="Genomic_DNA"/>
</dbReference>
<dbReference type="InterPro" id="IPR009057">
    <property type="entry name" value="Homeodomain-like_sf"/>
</dbReference>
<reference evidence="5 6" key="1">
    <citation type="journal article" date="2009" name="Genome Biol.">
        <title>Comparative genome and phenotypic analysis of Clostridium difficile 027 strains provides insight into the evolution of a hypervirulent bacterium.</title>
        <authorList>
            <person name="Stabler R.A."/>
            <person name="He M."/>
            <person name="Dawson L."/>
            <person name="Martin M."/>
            <person name="Valiente E."/>
            <person name="Corton C."/>
            <person name="Lawley T.D."/>
            <person name="Sebaihia M."/>
            <person name="Quail M.A."/>
            <person name="Rose G."/>
            <person name="Gerding D.N."/>
            <person name="Gibert M."/>
            <person name="Popoff M.R."/>
            <person name="Parkhill J."/>
            <person name="Dougan G."/>
            <person name="Wren B.W."/>
        </authorList>
    </citation>
    <scope>NUCLEOTIDE SEQUENCE [LARGE SCALE GENOMIC DNA]</scope>
    <source>
        <strain evidence="5 6">CD196</strain>
    </source>
</reference>
<dbReference type="GO" id="GO:0043565">
    <property type="term" value="F:sequence-specific DNA binding"/>
    <property type="evidence" value="ECO:0007669"/>
    <property type="project" value="InterPro"/>
</dbReference>